<dbReference type="Pfam" id="PF00483">
    <property type="entry name" value="NTP_transferase"/>
    <property type="match status" value="1"/>
</dbReference>
<protein>
    <submittedName>
        <fullName evidence="7">Mannose-1-phosphate guanylyltransferase (GDP)</fullName>
        <ecNumber evidence="7">2.7.7.22</ecNumber>
    </submittedName>
</protein>
<dbReference type="SUPFAM" id="SSF159283">
    <property type="entry name" value="Guanosine diphospho-D-mannose pyrophosphorylase/mannose-6-phosphate isomerase linker domain"/>
    <property type="match status" value="1"/>
</dbReference>
<reference evidence="7" key="1">
    <citation type="submission" date="2017-02" db="EMBL/GenBank/DDBJ databases">
        <authorList>
            <person name="Peterson S.W."/>
        </authorList>
    </citation>
    <scope>NUCLEOTIDE SEQUENCE</scope>
</reference>
<dbReference type="FunFam" id="3.90.550.10:FF:000046">
    <property type="entry name" value="Mannose-1-phosphate guanylyltransferase (GDP)"/>
    <property type="match status" value="1"/>
</dbReference>
<evidence type="ECO:0000259" key="6">
    <source>
        <dbReference type="Pfam" id="PF22640"/>
    </source>
</evidence>
<keyword evidence="1 7" id="KW-0808">Transferase</keyword>
<sequence length="355" mass="40411">MAGGAGTRFWPLSRIAKPKQFLDVADTGKTFLRHTYERFSKIVPSTNILVVTADRYKDIVIEQIPELAAANLLLEPYNRNTAPCIAYATYTLLQRNPEARMVVTPSDHLIEDEELFVQTILKAFDYISENNVLMTLGVVPTRPDTNYGYIQAYGGKEAYKSSEPIQVKTFTEKPDKELAKVFIGTGEFFWNSGIFIWKASVIREEIETYLPEVNGLFKGWERAIGSPLENDFIARVYADCANISIDYGVMEKTSRAWICPVKFGWSDFGTWESLYNYIPDKDMNGNACNVERTLTENTTRSLVISPDKKKLIAVKGLEDYIIIDTEDVLVICPKDDKKFKEFISGIAMPEFEKYR</sequence>
<dbReference type="EC" id="2.7.7.22" evidence="7"/>
<keyword evidence="3" id="KW-0547">Nucleotide-binding</keyword>
<dbReference type="GO" id="GO:0004475">
    <property type="term" value="F:mannose-1-phosphate guanylyltransferase (GTP) activity"/>
    <property type="evidence" value="ECO:0007669"/>
    <property type="project" value="InterPro"/>
</dbReference>
<dbReference type="GO" id="GO:0009298">
    <property type="term" value="P:GDP-mannose biosynthetic process"/>
    <property type="evidence" value="ECO:0007669"/>
    <property type="project" value="TreeGrafter"/>
</dbReference>
<dbReference type="SUPFAM" id="SSF53448">
    <property type="entry name" value="Nucleotide-diphospho-sugar transferases"/>
    <property type="match status" value="1"/>
</dbReference>
<evidence type="ECO:0000256" key="4">
    <source>
        <dbReference type="ARBA" id="ARBA00023134"/>
    </source>
</evidence>
<evidence type="ECO:0000256" key="1">
    <source>
        <dbReference type="ARBA" id="ARBA00022679"/>
    </source>
</evidence>
<dbReference type="PANTHER" id="PTHR46390">
    <property type="entry name" value="MANNOSE-1-PHOSPHATE GUANYLYLTRANSFERASE"/>
    <property type="match status" value="1"/>
</dbReference>
<organism evidence="7">
    <name type="scientific">feces metagenome</name>
    <dbReference type="NCBI Taxonomy" id="1861841"/>
    <lineage>
        <taxon>unclassified sequences</taxon>
        <taxon>metagenomes</taxon>
        <taxon>organismal metagenomes</taxon>
    </lineage>
</organism>
<name>A0A2I2K954_9ZZZZ</name>
<dbReference type="CDD" id="cd02509">
    <property type="entry name" value="GDP-M1P_Guanylyltransferase"/>
    <property type="match status" value="1"/>
</dbReference>
<dbReference type="InterPro" id="IPR005835">
    <property type="entry name" value="NTP_transferase_dom"/>
</dbReference>
<feature type="domain" description="MannoseP isomerase/GMP-like beta-helix" evidence="6">
    <location>
        <begin position="301"/>
        <end position="336"/>
    </location>
</feature>
<dbReference type="InterPro" id="IPR051161">
    <property type="entry name" value="Mannose-6P_isomerase_type2"/>
</dbReference>
<keyword evidence="2 7" id="KW-0548">Nucleotidyltransferase</keyword>
<evidence type="ECO:0000313" key="7">
    <source>
        <dbReference type="EMBL" id="SJX74210.1"/>
    </source>
</evidence>
<proteinExistence type="predicted"/>
<feature type="domain" description="Nucleotidyl transferase" evidence="5">
    <location>
        <begin position="1"/>
        <end position="277"/>
    </location>
</feature>
<dbReference type="InterPro" id="IPR054566">
    <property type="entry name" value="ManC/GMP-like_b-helix"/>
</dbReference>
<dbReference type="Gene3D" id="3.90.550.10">
    <property type="entry name" value="Spore Coat Polysaccharide Biosynthesis Protein SpsA, Chain A"/>
    <property type="match status" value="1"/>
</dbReference>
<dbReference type="PANTHER" id="PTHR46390:SF1">
    <property type="entry name" value="MANNOSE-1-PHOSPHATE GUANYLYLTRANSFERASE"/>
    <property type="match status" value="1"/>
</dbReference>
<dbReference type="AlphaFoldDB" id="A0A2I2K954"/>
<accession>A0A2I2K954</accession>
<dbReference type="InterPro" id="IPR049577">
    <property type="entry name" value="GMPP_N"/>
</dbReference>
<keyword evidence="4" id="KW-0342">GTP-binding</keyword>
<dbReference type="Pfam" id="PF22640">
    <property type="entry name" value="ManC_GMP_beta-helix"/>
    <property type="match status" value="1"/>
</dbReference>
<dbReference type="EMBL" id="LT796703">
    <property type="protein sequence ID" value="SJX74210.1"/>
    <property type="molecule type" value="Genomic_DNA"/>
</dbReference>
<evidence type="ECO:0000256" key="3">
    <source>
        <dbReference type="ARBA" id="ARBA00022741"/>
    </source>
</evidence>
<reference evidence="7" key="2">
    <citation type="submission" date="2017-12" db="EMBL/GenBank/DDBJ databases">
        <title>Two new gene clusters involved in the degradation of lignocelluloses from the fecal microbiota of Tunisian dromedary.</title>
        <authorList>
            <person name="Rihab A."/>
            <person name="Elisabeth L."/>
            <person name="Gabrielle P.-V."/>
            <person name="Sahar T."/>
            <person name="Monia M."/>
            <person name="Fatma E."/>
            <person name="Samir B."/>
        </authorList>
    </citation>
    <scope>NUCLEOTIDE SEQUENCE</scope>
</reference>
<evidence type="ECO:0000259" key="5">
    <source>
        <dbReference type="Pfam" id="PF00483"/>
    </source>
</evidence>
<dbReference type="GO" id="GO:0005525">
    <property type="term" value="F:GTP binding"/>
    <property type="evidence" value="ECO:0007669"/>
    <property type="project" value="UniProtKB-KW"/>
</dbReference>
<dbReference type="GO" id="GO:0008928">
    <property type="term" value="F:mannose-1-phosphate guanylyltransferase (GDP) activity"/>
    <property type="evidence" value="ECO:0007669"/>
    <property type="project" value="UniProtKB-EC"/>
</dbReference>
<evidence type="ECO:0000256" key="2">
    <source>
        <dbReference type="ARBA" id="ARBA00022695"/>
    </source>
</evidence>
<dbReference type="InterPro" id="IPR029044">
    <property type="entry name" value="Nucleotide-diphossugar_trans"/>
</dbReference>